<evidence type="ECO:0000313" key="8">
    <source>
        <dbReference type="Proteomes" id="UP000247476"/>
    </source>
</evidence>
<evidence type="ECO:0000256" key="3">
    <source>
        <dbReference type="ARBA" id="ARBA00022448"/>
    </source>
</evidence>
<dbReference type="SUPFAM" id="SSF53850">
    <property type="entry name" value="Periplasmic binding protein-like II"/>
    <property type="match status" value="1"/>
</dbReference>
<dbReference type="GO" id="GO:0042597">
    <property type="term" value="C:periplasmic space"/>
    <property type="evidence" value="ECO:0007669"/>
    <property type="project" value="UniProtKB-ARBA"/>
</dbReference>
<dbReference type="InterPro" id="IPR030678">
    <property type="entry name" value="Peptide/Ni-bd"/>
</dbReference>
<keyword evidence="8" id="KW-1185">Reference proteome</keyword>
<comment type="caution">
    <text evidence="7">The sequence shown here is derived from an EMBL/GenBank/DDBJ whole genome shotgun (WGS) entry which is preliminary data.</text>
</comment>
<evidence type="ECO:0000256" key="2">
    <source>
        <dbReference type="ARBA" id="ARBA00005695"/>
    </source>
</evidence>
<evidence type="ECO:0000313" key="7">
    <source>
        <dbReference type="EMBL" id="PYI55963.1"/>
    </source>
</evidence>
<feature type="coiled-coil region" evidence="5">
    <location>
        <begin position="379"/>
        <end position="406"/>
    </location>
</feature>
<keyword evidence="3" id="KW-0813">Transport</keyword>
<dbReference type="PANTHER" id="PTHR30290">
    <property type="entry name" value="PERIPLASMIC BINDING COMPONENT OF ABC TRANSPORTER"/>
    <property type="match status" value="1"/>
</dbReference>
<comment type="subcellular location">
    <subcellularLocation>
        <location evidence="1">Cell membrane</location>
        <topology evidence="1">Lipid-anchor</topology>
    </subcellularLocation>
</comment>
<proteinExistence type="inferred from homology"/>
<dbReference type="EMBL" id="QJVJ01000003">
    <property type="protein sequence ID" value="PYI55963.1"/>
    <property type="molecule type" value="Genomic_DNA"/>
</dbReference>
<dbReference type="GO" id="GO:0043190">
    <property type="term" value="C:ATP-binding cassette (ABC) transporter complex"/>
    <property type="evidence" value="ECO:0007669"/>
    <property type="project" value="InterPro"/>
</dbReference>
<dbReference type="PIRSF" id="PIRSF002741">
    <property type="entry name" value="MppA"/>
    <property type="match status" value="1"/>
</dbReference>
<dbReference type="InterPro" id="IPR023765">
    <property type="entry name" value="SBP_5_CS"/>
</dbReference>
<name>A0A2V5KD82_9BACL</name>
<keyword evidence="5" id="KW-0175">Coiled coil</keyword>
<dbReference type="PANTHER" id="PTHR30290:SF9">
    <property type="entry name" value="OLIGOPEPTIDE-BINDING PROTEIN APPA"/>
    <property type="match status" value="1"/>
</dbReference>
<dbReference type="AlphaFoldDB" id="A0A2V5KD82"/>
<dbReference type="Gene3D" id="3.90.76.10">
    <property type="entry name" value="Dipeptide-binding Protein, Domain 1"/>
    <property type="match status" value="1"/>
</dbReference>
<dbReference type="OrthoDB" id="9796817at2"/>
<dbReference type="InterPro" id="IPR039424">
    <property type="entry name" value="SBP_5"/>
</dbReference>
<dbReference type="GO" id="GO:0015833">
    <property type="term" value="P:peptide transport"/>
    <property type="evidence" value="ECO:0007669"/>
    <property type="project" value="TreeGrafter"/>
</dbReference>
<dbReference type="Gene3D" id="3.40.190.10">
    <property type="entry name" value="Periplasmic binding protein-like II"/>
    <property type="match status" value="1"/>
</dbReference>
<comment type="similarity">
    <text evidence="2">Belongs to the bacterial solute-binding protein 5 family.</text>
</comment>
<evidence type="ECO:0000256" key="5">
    <source>
        <dbReference type="SAM" id="Coils"/>
    </source>
</evidence>
<dbReference type="PROSITE" id="PS01040">
    <property type="entry name" value="SBP_BACTERIAL_5"/>
    <property type="match status" value="1"/>
</dbReference>
<dbReference type="Gene3D" id="3.10.105.10">
    <property type="entry name" value="Dipeptide-binding Protein, Domain 3"/>
    <property type="match status" value="1"/>
</dbReference>
<keyword evidence="4" id="KW-0732">Signal</keyword>
<feature type="domain" description="Solute-binding protein family 5" evidence="6">
    <location>
        <begin position="13"/>
        <end position="370"/>
    </location>
</feature>
<evidence type="ECO:0000259" key="6">
    <source>
        <dbReference type="Pfam" id="PF00496"/>
    </source>
</evidence>
<dbReference type="InterPro" id="IPR000914">
    <property type="entry name" value="SBP_5_dom"/>
</dbReference>
<protein>
    <submittedName>
        <fullName evidence="7">Peptide ABC transporter substrate-binding protein</fullName>
    </submittedName>
</protein>
<organism evidence="7 8">
    <name type="scientific">Paenibacillus flagellatus</name>
    <dbReference type="NCBI Taxonomy" id="2211139"/>
    <lineage>
        <taxon>Bacteria</taxon>
        <taxon>Bacillati</taxon>
        <taxon>Bacillota</taxon>
        <taxon>Bacilli</taxon>
        <taxon>Bacillales</taxon>
        <taxon>Paenibacillaceae</taxon>
        <taxon>Paenibacillus</taxon>
    </lineage>
</organism>
<accession>A0A2V5KD82</accession>
<dbReference type="Proteomes" id="UP000247476">
    <property type="component" value="Unassembled WGS sequence"/>
</dbReference>
<evidence type="ECO:0000256" key="1">
    <source>
        <dbReference type="ARBA" id="ARBA00004193"/>
    </source>
</evidence>
<evidence type="ECO:0000256" key="4">
    <source>
        <dbReference type="ARBA" id="ARBA00022729"/>
    </source>
</evidence>
<dbReference type="Pfam" id="PF00496">
    <property type="entry name" value="SBP_bac_5"/>
    <property type="match status" value="1"/>
</dbReference>
<reference evidence="7 8" key="1">
    <citation type="submission" date="2018-05" db="EMBL/GenBank/DDBJ databases">
        <title>Paenibacillus flagellatus sp. nov., isolated from selenium mineral soil.</title>
        <authorList>
            <person name="Dai X."/>
        </authorList>
    </citation>
    <scope>NUCLEOTIDE SEQUENCE [LARGE SCALE GENOMIC DNA]</scope>
    <source>
        <strain evidence="7 8">DXL2</strain>
    </source>
</reference>
<gene>
    <name evidence="7" type="ORF">DLM86_07795</name>
</gene>
<sequence>MFNGLFKRNAKGEIVPDLAESYKKVDDTTWEFVLKKGVKFHTGDELTAEDVKFTLERAAKDKSLTENATFKTIKEVKVLSPHSLQIVTNAPDPLLLSILARTGAGIYPSKYIADKGMPYFLEHPAGTGPYRFLEWKKGSHIAFEPFDGYFEGPAKDWSKVTYRIIPESSTRTGELLTGGVDLIPNVTSNEWNRVKNNDKTTIVSSNSQRVAILVPNASGNRPTKDKRVREAIELAIDKKLIIEKLLGGEATETRTRVTEGNFGSNAKLFRTSLYDAERAKQLLKEAGYENGLELTMQSSNGRYAKDKEVAEMIVGMLANVGIKVKLELMEWNSYLELRNAKKVGDLHMVWLANSFYDAHILVSEMLTSSRSMSAVGLPNAELEELLKKASVNMNEEERKKQHERAQEIIAQEFMQIYVYLEKNTYGVSKSVQFSPRLDELIKAYEITKK</sequence>
<dbReference type="GO" id="GO:1904680">
    <property type="term" value="F:peptide transmembrane transporter activity"/>
    <property type="evidence" value="ECO:0007669"/>
    <property type="project" value="TreeGrafter"/>
</dbReference>